<dbReference type="RefSeq" id="WP_016873208.1">
    <property type="nucleotide sequence ID" value="NZ_AJLN01000039.1"/>
</dbReference>
<gene>
    <name evidence="2" type="ORF">PCC6912_65260</name>
</gene>
<proteinExistence type="predicted"/>
<dbReference type="Pfam" id="PF24301">
    <property type="entry name" value="FraC"/>
    <property type="match status" value="1"/>
</dbReference>
<feature type="transmembrane region" description="Helical" evidence="1">
    <location>
        <begin position="155"/>
        <end position="177"/>
    </location>
</feature>
<dbReference type="STRING" id="211165.GCA_000317285_00635"/>
<dbReference type="Proteomes" id="UP000268857">
    <property type="component" value="Unassembled WGS sequence"/>
</dbReference>
<sequence length="181" mass="20962">MFDYPMIPEVIPLGAILFNFLFILIAIPIEAYILNKRLKFDKRTSSYYAIAINLFSNAIGWIVFFFLEPFLAVQLKSELISYIFFHRFISSNIQMIIILTAFIIFFSTFFIKVVLLRVLLLSLTELKKSESEPVNINKRRNSRQDNKLKIQNTNLVTAVLIANALSYSAISIILFLIPRQV</sequence>
<protein>
    <recommendedName>
        <fullName evidence="4">Filament integrity protein fraC</fullName>
    </recommendedName>
</protein>
<evidence type="ECO:0000313" key="3">
    <source>
        <dbReference type="Proteomes" id="UP000268857"/>
    </source>
</evidence>
<dbReference type="EMBL" id="RSCJ01000058">
    <property type="protein sequence ID" value="RUR72115.1"/>
    <property type="molecule type" value="Genomic_DNA"/>
</dbReference>
<evidence type="ECO:0008006" key="4">
    <source>
        <dbReference type="Google" id="ProtNLM"/>
    </source>
</evidence>
<name>A0A3S0ZK90_CHLFR</name>
<dbReference type="InterPro" id="IPR054663">
    <property type="entry name" value="FraC"/>
</dbReference>
<feature type="transmembrane region" description="Helical" evidence="1">
    <location>
        <begin position="95"/>
        <end position="120"/>
    </location>
</feature>
<accession>A0A3S0ZK90</accession>
<comment type="caution">
    <text evidence="2">The sequence shown here is derived from an EMBL/GenBank/DDBJ whole genome shotgun (WGS) entry which is preliminary data.</text>
</comment>
<feature type="transmembrane region" description="Helical" evidence="1">
    <location>
        <begin position="46"/>
        <end position="67"/>
    </location>
</feature>
<dbReference type="OrthoDB" id="454780at2"/>
<dbReference type="AlphaFoldDB" id="A0A3S0ZK90"/>
<evidence type="ECO:0000256" key="1">
    <source>
        <dbReference type="SAM" id="Phobius"/>
    </source>
</evidence>
<organism evidence="2 3">
    <name type="scientific">Chlorogloeopsis fritschii PCC 6912</name>
    <dbReference type="NCBI Taxonomy" id="211165"/>
    <lineage>
        <taxon>Bacteria</taxon>
        <taxon>Bacillati</taxon>
        <taxon>Cyanobacteriota</taxon>
        <taxon>Cyanophyceae</taxon>
        <taxon>Nostocales</taxon>
        <taxon>Chlorogloeopsidaceae</taxon>
        <taxon>Chlorogloeopsis</taxon>
    </lineage>
</organism>
<evidence type="ECO:0000313" key="2">
    <source>
        <dbReference type="EMBL" id="RUR72115.1"/>
    </source>
</evidence>
<keyword evidence="3" id="KW-1185">Reference proteome</keyword>
<keyword evidence="1" id="KW-0812">Transmembrane</keyword>
<feature type="transmembrane region" description="Helical" evidence="1">
    <location>
        <begin position="12"/>
        <end position="34"/>
    </location>
</feature>
<keyword evidence="1" id="KW-0472">Membrane</keyword>
<dbReference type="NCBIfam" id="NF045624">
    <property type="entry name" value="filament_FraC"/>
    <property type="match status" value="1"/>
</dbReference>
<reference evidence="2 3" key="1">
    <citation type="journal article" date="2019" name="Genome Biol. Evol.">
        <title>Day and night: Metabolic profiles and evolutionary relationships of six axenic non-marine cyanobacteria.</title>
        <authorList>
            <person name="Will S.E."/>
            <person name="Henke P."/>
            <person name="Boedeker C."/>
            <person name="Huang S."/>
            <person name="Brinkmann H."/>
            <person name="Rohde M."/>
            <person name="Jarek M."/>
            <person name="Friedl T."/>
            <person name="Seufert S."/>
            <person name="Schumacher M."/>
            <person name="Overmann J."/>
            <person name="Neumann-Schaal M."/>
            <person name="Petersen J."/>
        </authorList>
    </citation>
    <scope>NUCLEOTIDE SEQUENCE [LARGE SCALE GENOMIC DNA]</scope>
    <source>
        <strain evidence="2 3">PCC 6912</strain>
    </source>
</reference>
<keyword evidence="1" id="KW-1133">Transmembrane helix</keyword>